<dbReference type="PANTHER" id="PTHR21301">
    <property type="entry name" value="REVERSE TRANSCRIPTASE"/>
    <property type="match status" value="1"/>
</dbReference>
<reference evidence="3" key="1">
    <citation type="submission" date="2025-08" db="UniProtKB">
        <authorList>
            <consortium name="RefSeq"/>
        </authorList>
    </citation>
    <scope>IDENTIFICATION</scope>
    <source>
        <tissue evidence="3">Gonads</tissue>
    </source>
</reference>
<keyword evidence="2" id="KW-1185">Reference proteome</keyword>
<dbReference type="PROSITE" id="PS50878">
    <property type="entry name" value="RT_POL"/>
    <property type="match status" value="1"/>
</dbReference>
<dbReference type="GO" id="GO:0071897">
    <property type="term" value="P:DNA biosynthetic process"/>
    <property type="evidence" value="ECO:0007669"/>
    <property type="project" value="UniProtKB-ARBA"/>
</dbReference>
<evidence type="ECO:0000259" key="1">
    <source>
        <dbReference type="PROSITE" id="PS50878"/>
    </source>
</evidence>
<dbReference type="InterPro" id="IPR043502">
    <property type="entry name" value="DNA/RNA_pol_sf"/>
</dbReference>
<dbReference type="SUPFAM" id="SSF56672">
    <property type="entry name" value="DNA/RNA polymerases"/>
    <property type="match status" value="1"/>
</dbReference>
<proteinExistence type="predicted"/>
<name>A0A6J2XLY1_SITOR</name>
<dbReference type="AlphaFoldDB" id="A0A6J2XLY1"/>
<gene>
    <name evidence="3" type="primary">LOC115879578</name>
</gene>
<evidence type="ECO:0000313" key="3">
    <source>
        <dbReference type="RefSeq" id="XP_030752332.1"/>
    </source>
</evidence>
<dbReference type="OrthoDB" id="10066550at2759"/>
<dbReference type="InterPro" id="IPR000477">
    <property type="entry name" value="RT_dom"/>
</dbReference>
<evidence type="ECO:0000313" key="2">
    <source>
        <dbReference type="Proteomes" id="UP000504635"/>
    </source>
</evidence>
<dbReference type="Pfam" id="PF00078">
    <property type="entry name" value="RVT_1"/>
    <property type="match status" value="1"/>
</dbReference>
<dbReference type="PANTHER" id="PTHR21301:SF10">
    <property type="entry name" value="REVERSE TRANSCRIPTASE DOMAIN-CONTAINING PROTEIN"/>
    <property type="match status" value="1"/>
</dbReference>
<dbReference type="KEGG" id="soy:115879578"/>
<feature type="domain" description="Reverse transcriptase" evidence="1">
    <location>
        <begin position="246"/>
        <end position="494"/>
    </location>
</feature>
<dbReference type="RefSeq" id="XP_030752332.1">
    <property type="nucleotide sequence ID" value="XM_030896472.1"/>
</dbReference>
<organism evidence="2 3">
    <name type="scientific">Sitophilus oryzae</name>
    <name type="common">Rice weevil</name>
    <name type="synonym">Curculio oryzae</name>
    <dbReference type="NCBI Taxonomy" id="7048"/>
    <lineage>
        <taxon>Eukaryota</taxon>
        <taxon>Metazoa</taxon>
        <taxon>Ecdysozoa</taxon>
        <taxon>Arthropoda</taxon>
        <taxon>Hexapoda</taxon>
        <taxon>Insecta</taxon>
        <taxon>Pterygota</taxon>
        <taxon>Neoptera</taxon>
        <taxon>Endopterygota</taxon>
        <taxon>Coleoptera</taxon>
        <taxon>Polyphaga</taxon>
        <taxon>Cucujiformia</taxon>
        <taxon>Curculionidae</taxon>
        <taxon>Dryophthorinae</taxon>
        <taxon>Sitophilus</taxon>
    </lineage>
</organism>
<sequence length="529" mass="61419">MVGKEVKVSTRCSRFLVPIKKLNDSTTRIKRTLKEQIPDDIFKEYDKRQNLKYKKIFNSVKQQNIRKFDNLNSKELHMNFFNDNSKWFKNLSNIDIPKEIADFLSLGPRFGIPCQKNDIKLDTFLADIENVIEAIPDESKDTLRARVTNITTNFLQGSNNNKPTTINVLYKQTKSFLSKNPELYIVQSDKGGCTVAIHKADYIEKTQELLKDSQTYIELKKDPTSSIQTAYNNLIKKIRNAKEFTDAEAKNLTIYNSVTPKLYCLPKIHKEDIPFRPIVASIKSTTYNISRQLADILKLAFENSNNYSVKDTFAFVDDIQTKRVPDGYVLISLDVISLFTNIPMELALEIVDDKWEQIKKVSKISKENFTKLLHFIFDNTYFIFNNKFYKQIYGTPMGSPISPVLANMVLDYTFDKVLTKLPFKFPFLYRYVDDIIAAVPKDSIELTVNIFNSFNEKIQFTVECEKENSVPFLDTRLIRQDDGEIILDWYQKPTASGRYLNFFSNHPTSQKYNTIRAIKNRVSYISHKS</sequence>
<accession>A0A6J2XLY1</accession>
<dbReference type="InParanoid" id="A0A6J2XLY1"/>
<dbReference type="GeneID" id="115879578"/>
<protein>
    <submittedName>
        <fullName evidence="3">Uncharacterized protein LOC115879578</fullName>
    </submittedName>
</protein>
<dbReference type="Proteomes" id="UP000504635">
    <property type="component" value="Unplaced"/>
</dbReference>